<evidence type="ECO:0000256" key="1">
    <source>
        <dbReference type="SAM" id="Phobius"/>
    </source>
</evidence>
<evidence type="ECO:0000259" key="2">
    <source>
        <dbReference type="Pfam" id="PF13550"/>
    </source>
</evidence>
<feature type="domain" description="Tip attachment protein J" evidence="2">
    <location>
        <begin position="270"/>
        <end position="438"/>
    </location>
</feature>
<reference evidence="3 4" key="1">
    <citation type="submission" date="2016-10" db="EMBL/GenBank/DDBJ databases">
        <authorList>
            <person name="de Groot N.N."/>
        </authorList>
    </citation>
    <scope>NUCLEOTIDE SEQUENCE [LARGE SCALE GENOMIC DNA]</scope>
    <source>
        <strain evidence="3 4">ICMP 14252</strain>
    </source>
</reference>
<evidence type="ECO:0000313" key="4">
    <source>
        <dbReference type="Proteomes" id="UP000182902"/>
    </source>
</evidence>
<dbReference type="RefSeq" id="WP_069788655.1">
    <property type="nucleotide sequence ID" value="NZ_FNOX01000003.1"/>
</dbReference>
<proteinExistence type="predicted"/>
<keyword evidence="1" id="KW-1133">Transmembrane helix</keyword>
<evidence type="ECO:0000313" key="3">
    <source>
        <dbReference type="EMBL" id="SDY27453.1"/>
    </source>
</evidence>
<keyword evidence="1" id="KW-0812">Transmembrane</keyword>
<gene>
    <name evidence="3" type="ORF">SAMN05216247_103271</name>
</gene>
<dbReference type="InterPro" id="IPR032876">
    <property type="entry name" value="J_dom"/>
</dbReference>
<dbReference type="Proteomes" id="UP000182902">
    <property type="component" value="Unassembled WGS sequence"/>
</dbReference>
<dbReference type="Pfam" id="PF13550">
    <property type="entry name" value="Phage-tail_3"/>
    <property type="match status" value="1"/>
</dbReference>
<name>A0A1H3IHY6_9PSED</name>
<sequence length="790" mass="85370">MGALAIFQIIMMVIAVAMMFIGSKVKDDRKPAGLEDFTFPTAAERPIQVLYGTRKLGGANVLWYGDLRSKEITKKVKSGFSSKKMTIGYKYFMGVQLGICHGPNVTLREVWFDDDKAWSGQVTSGSFTINKPDLFGGEESGGGVQGTVSFYSGGLLQKANAYLQRVVGVDLVSGLRGVCYAVLEQFYIGNTETPAKISFVCSRFPKSPSGNTTLEVIGDDANPAFVIYEFLTDKRFGASISASLVDQSTIEDCAQILFDEGYGVSGVVDSAKQASAVIDDILKVINGSLVTDAGTGQLKLKLAREDYIIADLPALSSSNIKDISNFNRGSLDTAVNEVKIKYMSIADGFTERTATAQNLGLRIHKGDSDGVSYDYMSISTGSLAAKVAQRELRPLSVPLASCIVECNRSMYDIEMLDVVTLDWPPLDVKGLVMRVMSVDVGSLNDSSIKLSLTQDVFGVQNTVYSDGGERTWTRPVFEPSDPLSIQIVEAPTIFNETAGLTKTVMVLAEQPAAGQDYKLITRQGTESWSDQGVYPFTPVFQLTESLPASPATLTTGPIVSGDISRLDNYSTNENREALGILYVNGEWLSYETFTILSSSTAQLKNVRRALFGSTAKAHPAGTKTWAVSEGYGITQGQFAPGSAVYLKTLVKTQTRRQTEAEATERSFVVKATNDQVFPPARVLVNGVEGGEISGTAEVSWRYRSGAVQEVAFYTDDRDQAFAGTVSIAVFSNGVKVEQVDNLVGNSWRFEGEASSNGGVLRAELEFRVSTYSAGVSSDPIIVRASRSELS</sequence>
<feature type="transmembrane region" description="Helical" evidence="1">
    <location>
        <begin position="6"/>
        <end position="22"/>
    </location>
</feature>
<organism evidence="3 4">
    <name type="scientific">Pseudomonas salomonii</name>
    <dbReference type="NCBI Taxonomy" id="191391"/>
    <lineage>
        <taxon>Bacteria</taxon>
        <taxon>Pseudomonadati</taxon>
        <taxon>Pseudomonadota</taxon>
        <taxon>Gammaproteobacteria</taxon>
        <taxon>Pseudomonadales</taxon>
        <taxon>Pseudomonadaceae</taxon>
        <taxon>Pseudomonas</taxon>
    </lineage>
</organism>
<dbReference type="EMBL" id="FNOX01000003">
    <property type="protein sequence ID" value="SDY27453.1"/>
    <property type="molecule type" value="Genomic_DNA"/>
</dbReference>
<dbReference type="AlphaFoldDB" id="A0A1H3IHY6"/>
<accession>A0A1H3IHY6</accession>
<keyword evidence="1" id="KW-0472">Membrane</keyword>
<protein>
    <submittedName>
        <fullName evidence="3">Putative phage tail protein</fullName>
    </submittedName>
</protein>